<dbReference type="EMBL" id="JBHRSW010000016">
    <property type="protein sequence ID" value="MFC3122023.1"/>
    <property type="molecule type" value="Genomic_DNA"/>
</dbReference>
<keyword evidence="5" id="KW-0998">Cell outer membrane</keyword>
<dbReference type="PANTHER" id="PTHR38776:SF1">
    <property type="entry name" value="MLTA-INTERACTING PROTEIN-RELATED"/>
    <property type="match status" value="1"/>
</dbReference>
<reference evidence="7" key="1">
    <citation type="journal article" date="2019" name="Int. J. Syst. Evol. Microbiol.">
        <title>The Global Catalogue of Microorganisms (GCM) 10K type strain sequencing project: providing services to taxonomists for standard genome sequencing and annotation.</title>
        <authorList>
            <consortium name="The Broad Institute Genomics Platform"/>
            <consortium name="The Broad Institute Genome Sequencing Center for Infectious Disease"/>
            <person name="Wu L."/>
            <person name="Ma J."/>
        </authorList>
    </citation>
    <scope>NUCLEOTIDE SEQUENCE [LARGE SCALE GENOMIC DNA]</scope>
    <source>
        <strain evidence="7">KCTC 52473</strain>
    </source>
</reference>
<dbReference type="PANTHER" id="PTHR38776">
    <property type="entry name" value="MLTA-INTERACTING PROTEIN-RELATED"/>
    <property type="match status" value="1"/>
</dbReference>
<evidence type="ECO:0000256" key="2">
    <source>
        <dbReference type="ARBA" id="ARBA00005722"/>
    </source>
</evidence>
<gene>
    <name evidence="6" type="ORF">ACFOHL_10355</name>
</gene>
<keyword evidence="7" id="KW-1185">Reference proteome</keyword>
<protein>
    <submittedName>
        <fullName evidence="6">MipA/OmpV family protein</fullName>
    </submittedName>
</protein>
<comment type="similarity">
    <text evidence="2">Belongs to the MipA/OmpV family.</text>
</comment>
<organism evidence="6 7">
    <name type="scientific">Agaribacter flavus</name>
    <dbReference type="NCBI Taxonomy" id="1902781"/>
    <lineage>
        <taxon>Bacteria</taxon>
        <taxon>Pseudomonadati</taxon>
        <taxon>Pseudomonadota</taxon>
        <taxon>Gammaproteobacteria</taxon>
        <taxon>Alteromonadales</taxon>
        <taxon>Alteromonadaceae</taxon>
        <taxon>Agaribacter</taxon>
    </lineage>
</organism>
<evidence type="ECO:0000256" key="4">
    <source>
        <dbReference type="ARBA" id="ARBA00023136"/>
    </source>
</evidence>
<evidence type="ECO:0000256" key="3">
    <source>
        <dbReference type="ARBA" id="ARBA00022729"/>
    </source>
</evidence>
<dbReference type="Proteomes" id="UP001595478">
    <property type="component" value="Unassembled WGS sequence"/>
</dbReference>
<dbReference type="Pfam" id="PF06629">
    <property type="entry name" value="MipA"/>
    <property type="match status" value="1"/>
</dbReference>
<keyword evidence="3" id="KW-0732">Signal</keyword>
<evidence type="ECO:0000256" key="1">
    <source>
        <dbReference type="ARBA" id="ARBA00004442"/>
    </source>
</evidence>
<name>A0ABV7FQT1_9ALTE</name>
<evidence type="ECO:0000313" key="7">
    <source>
        <dbReference type="Proteomes" id="UP001595478"/>
    </source>
</evidence>
<comment type="subcellular location">
    <subcellularLocation>
        <location evidence="1">Cell outer membrane</location>
    </subcellularLocation>
</comment>
<dbReference type="RefSeq" id="WP_376920159.1">
    <property type="nucleotide sequence ID" value="NZ_JBHRSW010000016.1"/>
</dbReference>
<evidence type="ECO:0000256" key="5">
    <source>
        <dbReference type="ARBA" id="ARBA00023237"/>
    </source>
</evidence>
<evidence type="ECO:0000313" key="6">
    <source>
        <dbReference type="EMBL" id="MFC3122023.1"/>
    </source>
</evidence>
<keyword evidence="4" id="KW-0472">Membrane</keyword>
<comment type="caution">
    <text evidence="6">The sequence shown here is derived from an EMBL/GenBank/DDBJ whole genome shotgun (WGS) entry which is preliminary data.</text>
</comment>
<sequence>MCIQHVAFAGEDKLHSSEKSPSTHNNLVDTNKWEIGLAIGAGVRTNPLSDGDNIPLVLLPDIAWYGEKAYFDNGELGYQWLSNASYALESFVEINRERAFFSFWHPENIFLTQSFIQTSLPTGPLNESDDMRLTNSDFLSIDNIATRRWAVDAGFRFHLYTKTGELNLSVLHDISSTYDSFHAEANYRYSLKFNSWQFAFNARLNWKSDGLIDYYYGISSRDANSLDLMYSGESTLNPSISVLVSKSINENWQGLAMVGTEWLGSGITNSPIVSENTINTFFIGAAYRF</sequence>
<proteinExistence type="inferred from homology"/>
<accession>A0ABV7FQT1</accession>
<dbReference type="InterPro" id="IPR010583">
    <property type="entry name" value="MipA"/>
</dbReference>